<feature type="region of interest" description="Disordered" evidence="1">
    <location>
        <begin position="70"/>
        <end position="94"/>
    </location>
</feature>
<evidence type="ECO:0000256" key="1">
    <source>
        <dbReference type="SAM" id="MobiDB-lite"/>
    </source>
</evidence>
<organism evidence="2 3">
    <name type="scientific">Protopolystoma xenopodis</name>
    <dbReference type="NCBI Taxonomy" id="117903"/>
    <lineage>
        <taxon>Eukaryota</taxon>
        <taxon>Metazoa</taxon>
        <taxon>Spiralia</taxon>
        <taxon>Lophotrochozoa</taxon>
        <taxon>Platyhelminthes</taxon>
        <taxon>Monogenea</taxon>
        <taxon>Polyopisthocotylea</taxon>
        <taxon>Polystomatidea</taxon>
        <taxon>Polystomatidae</taxon>
        <taxon>Protopolystoma</taxon>
    </lineage>
</organism>
<evidence type="ECO:0000313" key="3">
    <source>
        <dbReference type="Proteomes" id="UP000784294"/>
    </source>
</evidence>
<name>A0A3S5FC41_9PLAT</name>
<protein>
    <submittedName>
        <fullName evidence="2">Uncharacterized protein</fullName>
    </submittedName>
</protein>
<gene>
    <name evidence="2" type="ORF">PXEA_LOCUS3570</name>
</gene>
<keyword evidence="3" id="KW-1185">Reference proteome</keyword>
<comment type="caution">
    <text evidence="2">The sequence shown here is derived from an EMBL/GenBank/DDBJ whole genome shotgun (WGS) entry which is preliminary data.</text>
</comment>
<evidence type="ECO:0000313" key="2">
    <source>
        <dbReference type="EMBL" id="VEL10130.1"/>
    </source>
</evidence>
<dbReference type="EMBL" id="CAAALY010008120">
    <property type="protein sequence ID" value="VEL10130.1"/>
    <property type="molecule type" value="Genomic_DNA"/>
</dbReference>
<dbReference type="Proteomes" id="UP000784294">
    <property type="component" value="Unassembled WGS sequence"/>
</dbReference>
<accession>A0A3S5FC41</accession>
<feature type="compositionally biased region" description="Acidic residues" evidence="1">
    <location>
        <begin position="75"/>
        <end position="86"/>
    </location>
</feature>
<reference evidence="2" key="1">
    <citation type="submission" date="2018-11" db="EMBL/GenBank/DDBJ databases">
        <authorList>
            <consortium name="Pathogen Informatics"/>
        </authorList>
    </citation>
    <scope>NUCLEOTIDE SEQUENCE</scope>
</reference>
<sequence>MSPRLVITTEWAECRELEFRHTCCHSVSITLIQLCLVENVQAVLDAFHLKGAVLAAVSSTKWASFYNDQTTGLEGGEDGPEEDDEVTSTGEGKI</sequence>
<dbReference type="AlphaFoldDB" id="A0A3S5FC41"/>
<proteinExistence type="predicted"/>